<organism evidence="6 7">
    <name type="scientific">Candidatus Pantoea communis</name>
    <dbReference type="NCBI Taxonomy" id="2608354"/>
    <lineage>
        <taxon>Bacteria</taxon>
        <taxon>Pseudomonadati</taxon>
        <taxon>Pseudomonadota</taxon>
        <taxon>Gammaproteobacteria</taxon>
        <taxon>Enterobacterales</taxon>
        <taxon>Erwiniaceae</taxon>
        <taxon>Pantoea</taxon>
    </lineage>
</organism>
<dbReference type="InterPro" id="IPR005119">
    <property type="entry name" value="LysR_subst-bd"/>
</dbReference>
<reference evidence="6 7" key="1">
    <citation type="journal article" date="2019" name="bioRxiv">
        <title>Bacteria contribute to plant secondary compound degradation in a generalist herbivore system.</title>
        <authorList>
            <person name="Francoeur C.B."/>
            <person name="Khadempour L."/>
            <person name="Moreira-Soto R.D."/>
            <person name="Gotting K."/>
            <person name="Book A.J."/>
            <person name="Pinto-Tomas A.A."/>
            <person name="Keefover-Ring K."/>
            <person name="Currie C.R."/>
        </authorList>
    </citation>
    <scope>NUCLEOTIDE SEQUENCE [LARGE SCALE GENOMIC DNA]</scope>
    <source>
        <strain evidence="6">Al-1710</strain>
    </source>
</reference>
<evidence type="ECO:0000256" key="4">
    <source>
        <dbReference type="ARBA" id="ARBA00023163"/>
    </source>
</evidence>
<keyword evidence="2" id="KW-0805">Transcription regulation</keyword>
<dbReference type="Pfam" id="PF00126">
    <property type="entry name" value="HTH_1"/>
    <property type="match status" value="1"/>
</dbReference>
<dbReference type="InterPro" id="IPR036388">
    <property type="entry name" value="WH-like_DNA-bd_sf"/>
</dbReference>
<keyword evidence="3" id="KW-0238">DNA-binding</keyword>
<dbReference type="InterPro" id="IPR000847">
    <property type="entry name" value="LysR_HTH_N"/>
</dbReference>
<evidence type="ECO:0000259" key="5">
    <source>
        <dbReference type="PROSITE" id="PS50931"/>
    </source>
</evidence>
<dbReference type="SUPFAM" id="SSF53850">
    <property type="entry name" value="Periplasmic binding protein-like II"/>
    <property type="match status" value="1"/>
</dbReference>
<accession>A0ABX0RHS1</accession>
<dbReference type="PANTHER" id="PTHR30537">
    <property type="entry name" value="HTH-TYPE TRANSCRIPTIONAL REGULATOR"/>
    <property type="match status" value="1"/>
</dbReference>
<dbReference type="EMBL" id="VWXC01000001">
    <property type="protein sequence ID" value="NIG17190.1"/>
    <property type="molecule type" value="Genomic_DNA"/>
</dbReference>
<sequence length="302" mass="33467">MNSKDIEVFLMVSQTRSLTQAARRLNTTPMTVSRRLASLEDDLGVRLMHRTTRAIALTVEGEEFLPYAKSLAETEQSARNLFSPHQQGATGQLRITAPSGFGRRTIIPLLPALMEANPELRIEFQLSDDVTDLVGLGYDVAIRIAPLRDSRLVAHRLANNPRMLCASPDYLQRFGTPQTLNDLHHHNCLRLSGVVQWSFIIDGHISSLSVEGRFSGSNVEGVRTLCVAGSGIAQLSEWDIREELASGELIAIELQDAQPQMLGVWALFPTTRQLPARVTVFLHALKQAMEKTDKLPVTAPRL</sequence>
<protein>
    <submittedName>
        <fullName evidence="6">LysR family transcriptional regulator</fullName>
    </submittedName>
</protein>
<dbReference type="Gene3D" id="1.10.10.10">
    <property type="entry name" value="Winged helix-like DNA-binding domain superfamily/Winged helix DNA-binding domain"/>
    <property type="match status" value="1"/>
</dbReference>
<evidence type="ECO:0000256" key="1">
    <source>
        <dbReference type="ARBA" id="ARBA00009437"/>
    </source>
</evidence>
<dbReference type="CDD" id="cd08422">
    <property type="entry name" value="PBP2_CrgA_like"/>
    <property type="match status" value="1"/>
</dbReference>
<evidence type="ECO:0000256" key="2">
    <source>
        <dbReference type="ARBA" id="ARBA00023015"/>
    </source>
</evidence>
<keyword evidence="4" id="KW-0804">Transcription</keyword>
<dbReference type="Proteomes" id="UP001515780">
    <property type="component" value="Unassembled WGS sequence"/>
</dbReference>
<evidence type="ECO:0000313" key="7">
    <source>
        <dbReference type="Proteomes" id="UP001515780"/>
    </source>
</evidence>
<dbReference type="RefSeq" id="WP_034827224.1">
    <property type="nucleotide sequence ID" value="NZ_VWXC01000001.1"/>
</dbReference>
<evidence type="ECO:0000256" key="3">
    <source>
        <dbReference type="ARBA" id="ARBA00023125"/>
    </source>
</evidence>
<dbReference type="SUPFAM" id="SSF46785">
    <property type="entry name" value="Winged helix' DNA-binding domain"/>
    <property type="match status" value="1"/>
</dbReference>
<comment type="similarity">
    <text evidence="1">Belongs to the LysR transcriptional regulatory family.</text>
</comment>
<gene>
    <name evidence="6" type="ORF">F3J37_00675</name>
</gene>
<comment type="caution">
    <text evidence="6">The sequence shown here is derived from an EMBL/GenBank/DDBJ whole genome shotgun (WGS) entry which is preliminary data.</text>
</comment>
<dbReference type="PANTHER" id="PTHR30537:SF5">
    <property type="entry name" value="HTH-TYPE TRANSCRIPTIONAL ACTIVATOR TTDR-RELATED"/>
    <property type="match status" value="1"/>
</dbReference>
<evidence type="ECO:0000313" key="6">
    <source>
        <dbReference type="EMBL" id="NIG17190.1"/>
    </source>
</evidence>
<dbReference type="InterPro" id="IPR058163">
    <property type="entry name" value="LysR-type_TF_proteobact-type"/>
</dbReference>
<keyword evidence="7" id="KW-1185">Reference proteome</keyword>
<dbReference type="Gene3D" id="3.40.190.290">
    <property type="match status" value="1"/>
</dbReference>
<proteinExistence type="inferred from homology"/>
<name>A0ABX0RHS1_9GAMM</name>
<dbReference type="PROSITE" id="PS50931">
    <property type="entry name" value="HTH_LYSR"/>
    <property type="match status" value="1"/>
</dbReference>
<dbReference type="InterPro" id="IPR036390">
    <property type="entry name" value="WH_DNA-bd_sf"/>
</dbReference>
<feature type="domain" description="HTH lysR-type" evidence="5">
    <location>
        <begin position="1"/>
        <end position="58"/>
    </location>
</feature>
<dbReference type="Pfam" id="PF03466">
    <property type="entry name" value="LysR_substrate"/>
    <property type="match status" value="1"/>
</dbReference>